<sequence>MIETLRTPCGSIGRHLVYEQRERKLSQQEELLAWNRNDPKSKSNRHRSVSKRAGKACTYINTRKVNTAAFLCTCNAISLSRETGGNALQLFTMQSYLVLKPLRDVRKPFSDTQTVNKVGSKSTVKCAMAHFALQRSPDFQNNLEKVILL</sequence>
<proteinExistence type="predicted"/>
<dbReference type="AlphaFoldDB" id="A0A085NV64"/>
<protein>
    <submittedName>
        <fullName evidence="1">Uncharacterized protein</fullName>
    </submittedName>
</protein>
<dbReference type="EMBL" id="KL367474">
    <property type="protein sequence ID" value="KFD73360.1"/>
    <property type="molecule type" value="Genomic_DNA"/>
</dbReference>
<gene>
    <name evidence="1" type="ORF">M514_14700</name>
</gene>
<accession>A0A085NV64</accession>
<reference evidence="1" key="1">
    <citation type="journal article" date="2014" name="Nat. Genet.">
        <title>Genome and transcriptome of the porcine whipworm Trichuris suis.</title>
        <authorList>
            <person name="Jex A.R."/>
            <person name="Nejsum P."/>
            <person name="Schwarz E.M."/>
            <person name="Hu L."/>
            <person name="Young N.D."/>
            <person name="Hall R.S."/>
            <person name="Korhonen P.K."/>
            <person name="Liao S."/>
            <person name="Thamsborg S."/>
            <person name="Xia J."/>
            <person name="Xu P."/>
            <person name="Wang S."/>
            <person name="Scheerlinck J.P."/>
            <person name="Hofmann A."/>
            <person name="Sternberg P.W."/>
            <person name="Wang J."/>
            <person name="Gasser R.B."/>
        </authorList>
    </citation>
    <scope>NUCLEOTIDE SEQUENCE [LARGE SCALE GENOMIC DNA]</scope>
    <source>
        <strain evidence="1">DCEP-RM93F</strain>
    </source>
</reference>
<evidence type="ECO:0000313" key="1">
    <source>
        <dbReference type="EMBL" id="KFD73360.1"/>
    </source>
</evidence>
<organism evidence="1">
    <name type="scientific">Trichuris suis</name>
    <name type="common">pig whipworm</name>
    <dbReference type="NCBI Taxonomy" id="68888"/>
    <lineage>
        <taxon>Eukaryota</taxon>
        <taxon>Metazoa</taxon>
        <taxon>Ecdysozoa</taxon>
        <taxon>Nematoda</taxon>
        <taxon>Enoplea</taxon>
        <taxon>Dorylaimia</taxon>
        <taxon>Trichinellida</taxon>
        <taxon>Trichuridae</taxon>
        <taxon>Trichuris</taxon>
    </lineage>
</organism>
<name>A0A085NV64_9BILA</name>
<dbReference type="Proteomes" id="UP000030758">
    <property type="component" value="Unassembled WGS sequence"/>
</dbReference>